<evidence type="ECO:0000256" key="1">
    <source>
        <dbReference type="ARBA" id="ARBA00005485"/>
    </source>
</evidence>
<evidence type="ECO:0000256" key="3">
    <source>
        <dbReference type="SAM" id="Coils"/>
    </source>
</evidence>
<dbReference type="GO" id="GO:0009904">
    <property type="term" value="P:chloroplast accumulation movement"/>
    <property type="evidence" value="ECO:0007669"/>
    <property type="project" value="TreeGrafter"/>
</dbReference>
<organism evidence="5 6">
    <name type="scientific">Eragrostis curvula</name>
    <name type="common">weeping love grass</name>
    <dbReference type="NCBI Taxonomy" id="38414"/>
    <lineage>
        <taxon>Eukaryota</taxon>
        <taxon>Viridiplantae</taxon>
        <taxon>Streptophyta</taxon>
        <taxon>Embryophyta</taxon>
        <taxon>Tracheophyta</taxon>
        <taxon>Spermatophyta</taxon>
        <taxon>Magnoliopsida</taxon>
        <taxon>Liliopsida</taxon>
        <taxon>Poales</taxon>
        <taxon>Poaceae</taxon>
        <taxon>PACMAD clade</taxon>
        <taxon>Chloridoideae</taxon>
        <taxon>Eragrostideae</taxon>
        <taxon>Eragrostidinae</taxon>
        <taxon>Eragrostis</taxon>
    </lineage>
</organism>
<comment type="similarity">
    <text evidence="1">Belongs to the WEB family.</text>
</comment>
<dbReference type="GO" id="GO:0009903">
    <property type="term" value="P:chloroplast avoidance movement"/>
    <property type="evidence" value="ECO:0007669"/>
    <property type="project" value="TreeGrafter"/>
</dbReference>
<keyword evidence="2 3" id="KW-0175">Coiled coil</keyword>
<dbReference type="Gramene" id="TVT99365">
    <property type="protein sequence ID" value="TVT99365"/>
    <property type="gene ID" value="EJB05_55253"/>
</dbReference>
<keyword evidence="6" id="KW-1185">Reference proteome</keyword>
<feature type="coiled-coil region" evidence="3">
    <location>
        <begin position="45"/>
        <end position="407"/>
    </location>
</feature>
<dbReference type="GO" id="GO:0005829">
    <property type="term" value="C:cytosol"/>
    <property type="evidence" value="ECO:0007669"/>
    <property type="project" value="TreeGrafter"/>
</dbReference>
<dbReference type="PANTHER" id="PTHR32054:SF2">
    <property type="entry name" value="PROTEIN PLASTID MOVEMENT IMPAIRED 2"/>
    <property type="match status" value="1"/>
</dbReference>
<evidence type="ECO:0000256" key="4">
    <source>
        <dbReference type="SAM" id="MobiDB-lite"/>
    </source>
</evidence>
<dbReference type="OrthoDB" id="685331at2759"/>
<comment type="caution">
    <text evidence="5">The sequence shown here is derived from an EMBL/GenBank/DDBJ whole genome shotgun (WGS) entry which is preliminary data.</text>
</comment>
<dbReference type="PANTHER" id="PTHR32054">
    <property type="entry name" value="HEAVY CHAIN, PUTATIVE, EXPRESSED-RELATED-RELATED"/>
    <property type="match status" value="1"/>
</dbReference>
<dbReference type="InterPro" id="IPR008545">
    <property type="entry name" value="Web"/>
</dbReference>
<reference evidence="5 6" key="1">
    <citation type="journal article" date="2019" name="Sci. Rep.">
        <title>A high-quality genome of Eragrostis curvula grass provides insights into Poaceae evolution and supports new strategies to enhance forage quality.</title>
        <authorList>
            <person name="Carballo J."/>
            <person name="Santos B.A.C.M."/>
            <person name="Zappacosta D."/>
            <person name="Garbus I."/>
            <person name="Selva J.P."/>
            <person name="Gallo C.A."/>
            <person name="Diaz A."/>
            <person name="Albertini E."/>
            <person name="Caccamo M."/>
            <person name="Echenique V."/>
        </authorList>
    </citation>
    <scope>NUCLEOTIDE SEQUENCE [LARGE SCALE GENOMIC DNA]</scope>
    <source>
        <strain evidence="6">cv. Victoria</strain>
        <tissue evidence="5">Leaf</tissue>
    </source>
</reference>
<dbReference type="AlphaFoldDB" id="A0A5J9SK33"/>
<gene>
    <name evidence="5" type="ORF">EJB05_55253</name>
</gene>
<dbReference type="EMBL" id="RWGY01000723">
    <property type="protein sequence ID" value="TVT99365.1"/>
    <property type="molecule type" value="Genomic_DNA"/>
</dbReference>
<feature type="region of interest" description="Disordered" evidence="4">
    <location>
        <begin position="581"/>
        <end position="607"/>
    </location>
</feature>
<sequence>MDETPGRSRTVRATRSMFGESIGGRKLEKIGVGTVLEENLSPEMKQLAKSDMDRLKERKASVDDERARAEAELSRARFTARELERLIEQTKARATSKRSELNAMWAARASKKVADMPSSPEERDAAEYAEVVQELDRAKQELSRLRLEVKSAAEAKAKAESDIVASAIKIQTDLRAADEMKRLVDEANEEHVLVELARIEAERELRDIDAQRRAAAERFAREMEETRAKVEALRKDASCVREMEAKLAVTNRDVEVLQAEMELVRAMERNSSAAKKEDDEQEGRALLQAAEAELDAARKELESVKAGEFEFMSSMDSTRTEIMRVAEEVSRLRALEKKADAQVQQLNAKLLKARARKDAAAAAADRSGAIVSNLTSALRQLRDETDAANKEKELTEMEQRCVRAETETVKTEIAVNEVRIGQSVKELDAAKAAEAAAMKRLKSAVESTMQARASSASTQGPSGTINISRFEYEYLTGRAALVRVVAEKKVSGAQAWVQALRAGEKELAARAEAAEREAREAAAEEARAVAEAERAAAEQRALEQELYDLSAAAERDGLLCAYPPRRPATRTSATMRRARARRSSVSSMNGAGSAARPPSFAIKRKRKVMPNLMKLIRERRDNGASN</sequence>
<protein>
    <submittedName>
        <fullName evidence="5">Uncharacterized protein</fullName>
    </submittedName>
</protein>
<dbReference type="Proteomes" id="UP000324897">
    <property type="component" value="Unassembled WGS sequence"/>
</dbReference>
<evidence type="ECO:0000313" key="5">
    <source>
        <dbReference type="EMBL" id="TVT99365.1"/>
    </source>
</evidence>
<evidence type="ECO:0000256" key="2">
    <source>
        <dbReference type="ARBA" id="ARBA00023054"/>
    </source>
</evidence>
<accession>A0A5J9SK33</accession>
<name>A0A5J9SK33_9POAL</name>
<proteinExistence type="inferred from homology"/>
<feature type="coiled-coil region" evidence="3">
    <location>
        <begin position="497"/>
        <end position="552"/>
    </location>
</feature>
<dbReference type="Pfam" id="PF05701">
    <property type="entry name" value="WEMBL"/>
    <property type="match status" value="1"/>
</dbReference>
<evidence type="ECO:0000313" key="6">
    <source>
        <dbReference type="Proteomes" id="UP000324897"/>
    </source>
</evidence>